<evidence type="ECO:0000313" key="1">
    <source>
        <dbReference type="EMBL" id="MQT12139.1"/>
    </source>
</evidence>
<dbReference type="PANTHER" id="PTHR39327:SF1">
    <property type="entry name" value="BLR5470 PROTEIN"/>
    <property type="match status" value="1"/>
</dbReference>
<name>A0A6A7Y2X2_9HYPH</name>
<keyword evidence="2" id="KW-1185">Reference proteome</keyword>
<dbReference type="Proteomes" id="UP000332515">
    <property type="component" value="Unassembled WGS sequence"/>
</dbReference>
<accession>A0A6A7Y2X2</accession>
<comment type="caution">
    <text evidence="1">The sequence shown here is derived from an EMBL/GenBank/DDBJ whole genome shotgun (WGS) entry which is preliminary data.</text>
</comment>
<gene>
    <name evidence="1" type="ORF">F0357_05560</name>
</gene>
<organism evidence="1 2">
    <name type="scientific">Segnochrobactrum spirostomi</name>
    <dbReference type="NCBI Taxonomy" id="2608987"/>
    <lineage>
        <taxon>Bacteria</taxon>
        <taxon>Pseudomonadati</taxon>
        <taxon>Pseudomonadota</taxon>
        <taxon>Alphaproteobacteria</taxon>
        <taxon>Hyphomicrobiales</taxon>
        <taxon>Segnochrobactraceae</taxon>
        <taxon>Segnochrobactrum</taxon>
    </lineage>
</organism>
<protein>
    <submittedName>
        <fullName evidence="1">Transglutaminase-like cysteine peptidase</fullName>
    </submittedName>
</protein>
<reference evidence="1 2" key="1">
    <citation type="submission" date="2019-09" db="EMBL/GenBank/DDBJ databases">
        <title>Segnochrobactrum spirostomi gen. nov., sp. nov., isolated from the ciliate Spirostomum cf. yagiui and description of a novel family, Segnochrobactraceae fam. nov. within the order Rhizobiales of the class Alphaproteobacteria.</title>
        <authorList>
            <person name="Akter S."/>
            <person name="Shazib S.U.A."/>
            <person name="Shin M.K."/>
        </authorList>
    </citation>
    <scope>NUCLEOTIDE SEQUENCE [LARGE SCALE GENOMIC DNA]</scope>
    <source>
        <strain evidence="1 2">Sp-1</strain>
    </source>
</reference>
<evidence type="ECO:0000313" key="2">
    <source>
        <dbReference type="Proteomes" id="UP000332515"/>
    </source>
</evidence>
<proteinExistence type="predicted"/>
<dbReference type="AlphaFoldDB" id="A0A6A7Y2X2"/>
<dbReference type="RefSeq" id="WP_153479450.1">
    <property type="nucleotide sequence ID" value="NZ_VWNA01000001.1"/>
</dbReference>
<dbReference type="PANTHER" id="PTHR39327">
    <property type="match status" value="1"/>
</dbReference>
<sequence>MLQRAALLFFLAAATAGGKPAFAGKAEEGPFMPMLGEASSPVGYISFCTRHPFDCVARTRTPVLVTLDDDRWLDLLVVNRSVNSRVAPATDQEVYGVEEYWEYPIDRGDCEDYVLLKRKELIERGWPPSTVLITVVRDENGDGHAVLTVRTDHGDLVLDNKVEIIRPWFETPYTYIKRQSVYDAMKWTRIDDRRSTASVASIRRRP</sequence>
<dbReference type="Pfam" id="PF06035">
    <property type="entry name" value="Peptidase_C93"/>
    <property type="match status" value="1"/>
</dbReference>
<dbReference type="EMBL" id="VWNA01000001">
    <property type="protein sequence ID" value="MQT12139.1"/>
    <property type="molecule type" value="Genomic_DNA"/>
</dbReference>
<dbReference type="InterPro" id="IPR010319">
    <property type="entry name" value="Transglutaminase-like_Cys_pept"/>
</dbReference>
<dbReference type="Gene3D" id="3.10.620.30">
    <property type="match status" value="1"/>
</dbReference>